<dbReference type="InterPro" id="IPR029035">
    <property type="entry name" value="DHS-like_NAD/FAD-binding_dom"/>
</dbReference>
<feature type="domain" description="Thiamine pyrophosphate enzyme TPP-binding" evidence="5">
    <location>
        <begin position="453"/>
        <end position="598"/>
    </location>
</feature>
<dbReference type="GO" id="GO:0009097">
    <property type="term" value="P:isoleucine biosynthetic process"/>
    <property type="evidence" value="ECO:0007669"/>
    <property type="project" value="TreeGrafter"/>
</dbReference>
<gene>
    <name evidence="7" type="ORF">FHW18_004485</name>
</gene>
<dbReference type="InterPro" id="IPR012001">
    <property type="entry name" value="Thiamin_PyroP_enz_TPP-bd_dom"/>
</dbReference>
<sequence length="616" mass="64251">MTAPSAESRSAASNATTARSGGQLLVDALAVQGVDRVFCVPGESYLDVLDALYAHPDIETIVTKHEGAAANMAEADGKLMGRPGICFVTRGPGATHAAIGVHIAQQDSTPMILFVGQAPREHLGREAFQEVDYAATFGSMAKWAGQIEDTARIPEMVARAFQVATSGRPGPVVLALPEDVLGNSATVPDTLPYQVLSPAPTADQAADIAKLLASAKQPLVIVGGANWPAQATADFKAFVQAWNLPVAASFRRQDLFDNRDPHYVGHLSLGMNPALAERVQTADVILAVGTRLGEINTAAYTLLEVPTPKQQLIHIHVDAAELGRVYRPTLAVQAAPAPAAAMLKRLEAPAAGGNAAARSAGNATTNAAADAAGTAAAGAASTDAANAASAATNAAATSSATPAWAGWTEAARAAHVAFSAAPKPAADYQGVVMADVMAHLNATLPDDAILANGAGNYTVWVHRFFQFRQSRTSLAPVCGAMGYGFPAAIAAKLRYPEREVIAFAGDGCFLMYPQELATALQFGANVVTIVVNNGMYGTIRMHQEKRFPGRISATKLQNPDFVAMAAAFGAHAELVEKTEDFPAAFERARKAGRPALLELRVDPKQITPAVRLGSVD</sequence>
<dbReference type="InterPro" id="IPR029061">
    <property type="entry name" value="THDP-binding"/>
</dbReference>
<protein>
    <submittedName>
        <fullName evidence="7">Acetolactate synthase-1/2/3 large subunit</fullName>
        <ecNumber evidence="7">2.2.1.6</ecNumber>
    </submittedName>
</protein>
<dbReference type="PANTHER" id="PTHR18968:SF120">
    <property type="entry name" value="ACETOLACTATE SYNTHASE LARGE SUBUNIT"/>
    <property type="match status" value="1"/>
</dbReference>
<dbReference type="FunFam" id="3.40.50.970:FF:000007">
    <property type="entry name" value="Acetolactate synthase"/>
    <property type="match status" value="1"/>
</dbReference>
<dbReference type="RefSeq" id="WP_257022597.1">
    <property type="nucleotide sequence ID" value="NZ_JACBYR010000002.1"/>
</dbReference>
<feature type="domain" description="Thiamine pyrophosphate enzyme N-terminal TPP-binding" evidence="6">
    <location>
        <begin position="20"/>
        <end position="134"/>
    </location>
</feature>
<dbReference type="CDD" id="cd00568">
    <property type="entry name" value="TPP_enzymes"/>
    <property type="match status" value="1"/>
</dbReference>
<evidence type="ECO:0000256" key="3">
    <source>
        <dbReference type="RuleBase" id="RU362132"/>
    </source>
</evidence>
<dbReference type="CDD" id="cd07035">
    <property type="entry name" value="TPP_PYR_POX_like"/>
    <property type="match status" value="1"/>
</dbReference>
<dbReference type="Gene3D" id="3.40.50.1220">
    <property type="entry name" value="TPP-binding domain"/>
    <property type="match status" value="1"/>
</dbReference>
<dbReference type="GO" id="GO:0000287">
    <property type="term" value="F:magnesium ion binding"/>
    <property type="evidence" value="ECO:0007669"/>
    <property type="project" value="InterPro"/>
</dbReference>
<evidence type="ECO:0000313" key="7">
    <source>
        <dbReference type="EMBL" id="NYE85178.1"/>
    </source>
</evidence>
<dbReference type="Pfam" id="PF02776">
    <property type="entry name" value="TPP_enzyme_N"/>
    <property type="match status" value="1"/>
</dbReference>
<dbReference type="Pfam" id="PF00205">
    <property type="entry name" value="TPP_enzyme_M"/>
    <property type="match status" value="1"/>
</dbReference>
<dbReference type="GO" id="GO:0050660">
    <property type="term" value="F:flavin adenine dinucleotide binding"/>
    <property type="evidence" value="ECO:0007669"/>
    <property type="project" value="TreeGrafter"/>
</dbReference>
<dbReference type="InterPro" id="IPR011766">
    <property type="entry name" value="TPP_enzyme_TPP-bd"/>
</dbReference>
<reference evidence="7 8" key="1">
    <citation type="submission" date="2020-07" db="EMBL/GenBank/DDBJ databases">
        <title>Genomic Encyclopedia of Type Strains, Phase IV (KMG-V): Genome sequencing to study the core and pangenomes of soil and plant-associated prokaryotes.</title>
        <authorList>
            <person name="Whitman W."/>
        </authorList>
    </citation>
    <scope>NUCLEOTIDE SEQUENCE [LARGE SCALE GENOMIC DNA]</scope>
    <source>
        <strain evidence="7 8">SAS40</strain>
    </source>
</reference>
<dbReference type="Proteomes" id="UP000542125">
    <property type="component" value="Unassembled WGS sequence"/>
</dbReference>
<dbReference type="InterPro" id="IPR045229">
    <property type="entry name" value="TPP_enz"/>
</dbReference>
<evidence type="ECO:0000256" key="1">
    <source>
        <dbReference type="ARBA" id="ARBA00007812"/>
    </source>
</evidence>
<keyword evidence="7" id="KW-0808">Transferase</keyword>
<evidence type="ECO:0000259" key="4">
    <source>
        <dbReference type="Pfam" id="PF00205"/>
    </source>
</evidence>
<evidence type="ECO:0000313" key="8">
    <source>
        <dbReference type="Proteomes" id="UP000542125"/>
    </source>
</evidence>
<comment type="caution">
    <text evidence="7">The sequence shown here is derived from an EMBL/GenBank/DDBJ whole genome shotgun (WGS) entry which is preliminary data.</text>
</comment>
<dbReference type="Gene3D" id="3.40.50.970">
    <property type="match status" value="2"/>
</dbReference>
<dbReference type="PANTHER" id="PTHR18968">
    <property type="entry name" value="THIAMINE PYROPHOSPHATE ENZYMES"/>
    <property type="match status" value="1"/>
</dbReference>
<organism evidence="7 8">
    <name type="scientific">Pigmentiphaga litoralis</name>
    <dbReference type="NCBI Taxonomy" id="516702"/>
    <lineage>
        <taxon>Bacteria</taxon>
        <taxon>Pseudomonadati</taxon>
        <taxon>Pseudomonadota</taxon>
        <taxon>Betaproteobacteria</taxon>
        <taxon>Burkholderiales</taxon>
        <taxon>Alcaligenaceae</taxon>
        <taxon>Pigmentiphaga</taxon>
    </lineage>
</organism>
<keyword evidence="8" id="KW-1185">Reference proteome</keyword>
<comment type="similarity">
    <text evidence="1 3">Belongs to the TPP enzyme family.</text>
</comment>
<dbReference type="GO" id="GO:0003984">
    <property type="term" value="F:acetolactate synthase activity"/>
    <property type="evidence" value="ECO:0007669"/>
    <property type="project" value="UniProtKB-EC"/>
</dbReference>
<dbReference type="GO" id="GO:0030976">
    <property type="term" value="F:thiamine pyrophosphate binding"/>
    <property type="evidence" value="ECO:0007669"/>
    <property type="project" value="InterPro"/>
</dbReference>
<feature type="domain" description="Thiamine pyrophosphate enzyme central" evidence="4">
    <location>
        <begin position="206"/>
        <end position="340"/>
    </location>
</feature>
<keyword evidence="2 3" id="KW-0786">Thiamine pyrophosphate</keyword>
<evidence type="ECO:0000259" key="5">
    <source>
        <dbReference type="Pfam" id="PF02775"/>
    </source>
</evidence>
<dbReference type="InterPro" id="IPR012000">
    <property type="entry name" value="Thiamin_PyroP_enz_cen_dom"/>
</dbReference>
<dbReference type="SUPFAM" id="SSF52518">
    <property type="entry name" value="Thiamin diphosphate-binding fold (THDP-binding)"/>
    <property type="match status" value="2"/>
</dbReference>
<dbReference type="SUPFAM" id="SSF52467">
    <property type="entry name" value="DHS-like NAD/FAD-binding domain"/>
    <property type="match status" value="1"/>
</dbReference>
<name>A0A7Y9IZD2_9BURK</name>
<dbReference type="InterPro" id="IPR000399">
    <property type="entry name" value="TPP-bd_CS"/>
</dbReference>
<dbReference type="PROSITE" id="PS00187">
    <property type="entry name" value="TPP_ENZYMES"/>
    <property type="match status" value="1"/>
</dbReference>
<dbReference type="Pfam" id="PF02775">
    <property type="entry name" value="TPP_enzyme_C"/>
    <property type="match status" value="1"/>
</dbReference>
<dbReference type="GO" id="GO:0005948">
    <property type="term" value="C:acetolactate synthase complex"/>
    <property type="evidence" value="ECO:0007669"/>
    <property type="project" value="TreeGrafter"/>
</dbReference>
<dbReference type="AlphaFoldDB" id="A0A7Y9IZD2"/>
<dbReference type="GO" id="GO:0009099">
    <property type="term" value="P:L-valine biosynthetic process"/>
    <property type="evidence" value="ECO:0007669"/>
    <property type="project" value="TreeGrafter"/>
</dbReference>
<evidence type="ECO:0000259" key="6">
    <source>
        <dbReference type="Pfam" id="PF02776"/>
    </source>
</evidence>
<proteinExistence type="inferred from homology"/>
<accession>A0A7Y9IZD2</accession>
<dbReference type="EC" id="2.2.1.6" evidence="7"/>
<dbReference type="EMBL" id="JACBYR010000002">
    <property type="protein sequence ID" value="NYE85178.1"/>
    <property type="molecule type" value="Genomic_DNA"/>
</dbReference>
<evidence type="ECO:0000256" key="2">
    <source>
        <dbReference type="ARBA" id="ARBA00023052"/>
    </source>
</evidence>